<dbReference type="AlphaFoldDB" id="A0A8J7U5A8"/>
<evidence type="ECO:0008006" key="3">
    <source>
        <dbReference type="Google" id="ProtNLM"/>
    </source>
</evidence>
<name>A0A8J7U5A8_9BACT</name>
<dbReference type="Proteomes" id="UP000664417">
    <property type="component" value="Unassembled WGS sequence"/>
</dbReference>
<gene>
    <name evidence="1" type="ORF">J3U88_28025</name>
</gene>
<dbReference type="EMBL" id="JAFREP010000034">
    <property type="protein sequence ID" value="MBO1322353.1"/>
    <property type="molecule type" value="Genomic_DNA"/>
</dbReference>
<organism evidence="1 2">
    <name type="scientific">Acanthopleuribacter pedis</name>
    <dbReference type="NCBI Taxonomy" id="442870"/>
    <lineage>
        <taxon>Bacteria</taxon>
        <taxon>Pseudomonadati</taxon>
        <taxon>Acidobacteriota</taxon>
        <taxon>Holophagae</taxon>
        <taxon>Acanthopleuribacterales</taxon>
        <taxon>Acanthopleuribacteraceae</taxon>
        <taxon>Acanthopleuribacter</taxon>
    </lineage>
</organism>
<protein>
    <recommendedName>
        <fullName evidence="3">6-bladed beta-propeller</fullName>
    </recommendedName>
</protein>
<evidence type="ECO:0000313" key="1">
    <source>
        <dbReference type="EMBL" id="MBO1322353.1"/>
    </source>
</evidence>
<comment type="caution">
    <text evidence="1">The sequence shown here is derived from an EMBL/GenBank/DDBJ whole genome shotgun (WGS) entry which is preliminary data.</text>
</comment>
<accession>A0A8J7U5A8</accession>
<evidence type="ECO:0000313" key="2">
    <source>
        <dbReference type="Proteomes" id="UP000664417"/>
    </source>
</evidence>
<sequence>MASHIFLLIFMVSPLTEVKLENRGRYLGYLGPSRVYLNQDGTYMAATQYHLWHWDREGKVINILGDKGEGPGEFVNLGEALWTGEHYWLVDASLIRSSVFSATGDYLAKSPVFFRQFVRVKDRLLAVDLSRFRGRSDTYPPVLVEVDYRIEPGGDLIVEKSPHAWRKATEAQGKLQNNFKLLWVAHRDGRYLVMDQLEPRIQIYDAQTMEAEREIPDGKPFEAKFIPLLLRDFVPHPDRWPPTRLSFRDMRDWFNAWSRITWFGELGADFAVAYTVPNGDKLESPLQYVVRVGPNGRMIGEPVVYDGYFMGIHDGKATVFFDNEENQEFVYTIRTYDL</sequence>
<reference evidence="1" key="1">
    <citation type="submission" date="2021-03" db="EMBL/GenBank/DDBJ databases">
        <authorList>
            <person name="Wang G."/>
        </authorList>
    </citation>
    <scope>NUCLEOTIDE SEQUENCE</scope>
    <source>
        <strain evidence="1">KCTC 12899</strain>
    </source>
</reference>
<proteinExistence type="predicted"/>
<keyword evidence="2" id="KW-1185">Reference proteome</keyword>
<dbReference type="RefSeq" id="WP_207862326.1">
    <property type="nucleotide sequence ID" value="NZ_JAFREP010000034.1"/>
</dbReference>